<accession>A0A267EDX7</accession>
<dbReference type="EMBL" id="NIVC01002316">
    <property type="protein sequence ID" value="PAA58932.1"/>
    <property type="molecule type" value="Genomic_DNA"/>
</dbReference>
<feature type="non-terminal residue" evidence="2">
    <location>
        <position position="1"/>
    </location>
</feature>
<name>A0A267EDX7_9PLAT</name>
<evidence type="ECO:0000313" key="3">
    <source>
        <dbReference type="Proteomes" id="UP000215902"/>
    </source>
</evidence>
<dbReference type="AlphaFoldDB" id="A0A267EDX7"/>
<gene>
    <name evidence="2" type="ORF">BOX15_Mlig007611g1</name>
</gene>
<dbReference type="Proteomes" id="UP000215902">
    <property type="component" value="Unassembled WGS sequence"/>
</dbReference>
<keyword evidence="3" id="KW-1185">Reference proteome</keyword>
<reference evidence="2 3" key="1">
    <citation type="submission" date="2017-06" db="EMBL/GenBank/DDBJ databases">
        <title>A platform for efficient transgenesis in Macrostomum lignano, a flatworm model organism for stem cell research.</title>
        <authorList>
            <person name="Berezikov E."/>
        </authorList>
    </citation>
    <scope>NUCLEOTIDE SEQUENCE [LARGE SCALE GENOMIC DNA]</scope>
    <source>
        <strain evidence="2">DV1</strain>
        <tissue evidence="2">Whole organism</tissue>
    </source>
</reference>
<comment type="caution">
    <text evidence="2">The sequence shown here is derived from an EMBL/GenBank/DDBJ whole genome shotgun (WGS) entry which is preliminary data.</text>
</comment>
<dbReference type="OrthoDB" id="440745at2759"/>
<evidence type="ECO:0000313" key="2">
    <source>
        <dbReference type="EMBL" id="PAA58932.1"/>
    </source>
</evidence>
<feature type="region of interest" description="Disordered" evidence="1">
    <location>
        <begin position="33"/>
        <end position="94"/>
    </location>
</feature>
<sequence>TTKKSPWQQRQSKRQYQPVDWFTNAYAISSNAERQREAPIRCARRPIPAQRDDNKTKWDQKDNNTRLATASMSSASGRKSSSRLWATLMPKLPS</sequence>
<proteinExistence type="predicted"/>
<feature type="compositionally biased region" description="Basic and acidic residues" evidence="1">
    <location>
        <begin position="50"/>
        <end position="64"/>
    </location>
</feature>
<evidence type="ECO:0000256" key="1">
    <source>
        <dbReference type="SAM" id="MobiDB-lite"/>
    </source>
</evidence>
<organism evidence="2 3">
    <name type="scientific">Macrostomum lignano</name>
    <dbReference type="NCBI Taxonomy" id="282301"/>
    <lineage>
        <taxon>Eukaryota</taxon>
        <taxon>Metazoa</taxon>
        <taxon>Spiralia</taxon>
        <taxon>Lophotrochozoa</taxon>
        <taxon>Platyhelminthes</taxon>
        <taxon>Rhabditophora</taxon>
        <taxon>Macrostomorpha</taxon>
        <taxon>Macrostomida</taxon>
        <taxon>Macrostomidae</taxon>
        <taxon>Macrostomum</taxon>
    </lineage>
</organism>
<protein>
    <submittedName>
        <fullName evidence="2">Uncharacterized protein</fullName>
    </submittedName>
</protein>